<dbReference type="AlphaFoldDB" id="A0A067N241"/>
<keyword evidence="3" id="KW-1185">Reference proteome</keyword>
<proteinExistence type="predicted"/>
<evidence type="ECO:0000256" key="1">
    <source>
        <dbReference type="SAM" id="MobiDB-lite"/>
    </source>
</evidence>
<sequence length="473" mass="53704">MPARKRVQQQSRSPSTPASTVTISSSRSHSRSPVLLHAIPAHEALSIAVVLDPSFAAASLDEAQGITWFDPILVGKDTLDSERLARLCGELPGCVFHDLEESKEGDDIYWIVIYESFGRKDIQWEIRYIFWEEFARIARRHSDPEIAELEGLDLVIMPRLGTDLWSAPFGLRTQANVKNFLSAASRLEDRYPLWPKLAELMLKGDSFTCAKDLDKIAHLMGNARPRTIVPSLDTWLPKRGQVIKRCMSKGGQHNIYHKGRSIIPSAARRFGDLPTPDPERARWYMQEYVPIFRTAGCVYVFLGRRGCAIREWCVLQRVVVAPTEPPELDEWEWSDFTCPLPFEDLRSLPIDKWTSETLQEDYSDSLTEDEVAARLRPWDDFAVETLERFVDIEEQRMGTPSSSSLRVLALVEVGFIENPQTSKLDPFAHGITRYSDIFNLWTGRGTGNADRHETLAESVEISLKMLIRDGVVS</sequence>
<name>A0A067N241_BOTB1</name>
<feature type="compositionally biased region" description="Polar residues" evidence="1">
    <location>
        <begin position="8"/>
        <end position="18"/>
    </location>
</feature>
<reference evidence="3" key="1">
    <citation type="journal article" date="2014" name="Proc. Natl. Acad. Sci. U.S.A.">
        <title>Extensive sampling of basidiomycete genomes demonstrates inadequacy of the white-rot/brown-rot paradigm for wood decay fungi.</title>
        <authorList>
            <person name="Riley R."/>
            <person name="Salamov A.A."/>
            <person name="Brown D.W."/>
            <person name="Nagy L.G."/>
            <person name="Floudas D."/>
            <person name="Held B.W."/>
            <person name="Levasseur A."/>
            <person name="Lombard V."/>
            <person name="Morin E."/>
            <person name="Otillar R."/>
            <person name="Lindquist E.A."/>
            <person name="Sun H."/>
            <person name="LaButti K.M."/>
            <person name="Schmutz J."/>
            <person name="Jabbour D."/>
            <person name="Luo H."/>
            <person name="Baker S.E."/>
            <person name="Pisabarro A.G."/>
            <person name="Walton J.D."/>
            <person name="Blanchette R.A."/>
            <person name="Henrissat B."/>
            <person name="Martin F."/>
            <person name="Cullen D."/>
            <person name="Hibbett D.S."/>
            <person name="Grigoriev I.V."/>
        </authorList>
    </citation>
    <scope>NUCLEOTIDE SEQUENCE [LARGE SCALE GENOMIC DNA]</scope>
    <source>
        <strain evidence="3">FD-172 SS1</strain>
    </source>
</reference>
<dbReference type="EMBL" id="KL198022">
    <property type="protein sequence ID" value="KDQ18217.1"/>
    <property type="molecule type" value="Genomic_DNA"/>
</dbReference>
<feature type="region of interest" description="Disordered" evidence="1">
    <location>
        <begin position="1"/>
        <end position="26"/>
    </location>
</feature>
<dbReference type="InParanoid" id="A0A067N241"/>
<accession>A0A067N241</accession>
<dbReference type="HOGENOM" id="CLU_045841_0_0_1"/>
<evidence type="ECO:0000313" key="2">
    <source>
        <dbReference type="EMBL" id="KDQ18217.1"/>
    </source>
</evidence>
<organism evidence="2 3">
    <name type="scientific">Botryobasidium botryosum (strain FD-172 SS1)</name>
    <dbReference type="NCBI Taxonomy" id="930990"/>
    <lineage>
        <taxon>Eukaryota</taxon>
        <taxon>Fungi</taxon>
        <taxon>Dikarya</taxon>
        <taxon>Basidiomycota</taxon>
        <taxon>Agaricomycotina</taxon>
        <taxon>Agaricomycetes</taxon>
        <taxon>Cantharellales</taxon>
        <taxon>Botryobasidiaceae</taxon>
        <taxon>Botryobasidium</taxon>
    </lineage>
</organism>
<dbReference type="Proteomes" id="UP000027195">
    <property type="component" value="Unassembled WGS sequence"/>
</dbReference>
<protein>
    <submittedName>
        <fullName evidence="2">Uncharacterized protein</fullName>
    </submittedName>
</protein>
<gene>
    <name evidence="2" type="ORF">BOTBODRAFT_185572</name>
</gene>
<evidence type="ECO:0000313" key="3">
    <source>
        <dbReference type="Proteomes" id="UP000027195"/>
    </source>
</evidence>